<proteinExistence type="predicted"/>
<dbReference type="AlphaFoldDB" id="A0A6J4VYW5"/>
<evidence type="ECO:0000256" key="1">
    <source>
        <dbReference type="SAM" id="MobiDB-lite"/>
    </source>
</evidence>
<feature type="region of interest" description="Disordered" evidence="1">
    <location>
        <begin position="39"/>
        <end position="92"/>
    </location>
</feature>
<dbReference type="EMBL" id="CADCWN010000358">
    <property type="protein sequence ID" value="CAA9588819.1"/>
    <property type="molecule type" value="Genomic_DNA"/>
</dbReference>
<feature type="compositionally biased region" description="Basic residues" evidence="1">
    <location>
        <begin position="58"/>
        <end position="75"/>
    </location>
</feature>
<organism evidence="2">
    <name type="scientific">uncultured Thermomicrobiales bacterium</name>
    <dbReference type="NCBI Taxonomy" id="1645740"/>
    <lineage>
        <taxon>Bacteria</taxon>
        <taxon>Pseudomonadati</taxon>
        <taxon>Thermomicrobiota</taxon>
        <taxon>Thermomicrobia</taxon>
        <taxon>Thermomicrobiales</taxon>
        <taxon>environmental samples</taxon>
    </lineage>
</organism>
<sequence length="92" mass="10613">QRVSLGWVSDRATLSRTACLHRWQGGSVRRYPVHALSRDGTGATRLARHPRRMADRPRPRRARRPARRRPARRPRLAGTLRRGGRTPLRPPL</sequence>
<feature type="non-terminal residue" evidence="2">
    <location>
        <position position="92"/>
    </location>
</feature>
<gene>
    <name evidence="2" type="ORF">AVDCRST_MAG18-4460</name>
</gene>
<protein>
    <submittedName>
        <fullName evidence="2">Uncharacterized protein</fullName>
    </submittedName>
</protein>
<feature type="non-terminal residue" evidence="2">
    <location>
        <position position="1"/>
    </location>
</feature>
<evidence type="ECO:0000313" key="2">
    <source>
        <dbReference type="EMBL" id="CAA9588819.1"/>
    </source>
</evidence>
<reference evidence="2" key="1">
    <citation type="submission" date="2020-02" db="EMBL/GenBank/DDBJ databases">
        <authorList>
            <person name="Meier V. D."/>
        </authorList>
    </citation>
    <scope>NUCLEOTIDE SEQUENCE</scope>
    <source>
        <strain evidence="2">AVDCRST_MAG18</strain>
    </source>
</reference>
<accession>A0A6J4VYW5</accession>
<name>A0A6J4VYW5_9BACT</name>